<evidence type="ECO:0000259" key="1">
    <source>
        <dbReference type="PROSITE" id="PS50263"/>
    </source>
</evidence>
<organism evidence="3 4">
    <name type="scientific">Hymenobacter amundsenii</name>
    <dbReference type="NCBI Taxonomy" id="2006685"/>
    <lineage>
        <taxon>Bacteria</taxon>
        <taxon>Pseudomonadati</taxon>
        <taxon>Bacteroidota</taxon>
        <taxon>Cytophagia</taxon>
        <taxon>Cytophagales</taxon>
        <taxon>Hymenobacteraceae</taxon>
        <taxon>Hymenobacter</taxon>
    </lineage>
</organism>
<feature type="domain" description="CN hydrolase" evidence="1">
    <location>
        <begin position="220"/>
        <end position="475"/>
    </location>
</feature>
<protein>
    <submittedName>
        <fullName evidence="3">Carbon-nitrogen hydrolase</fullName>
    </submittedName>
</protein>
<dbReference type="PANTHER" id="PTHR23088:SF50">
    <property type="entry name" value="HYDROLASE YHCX"/>
    <property type="match status" value="1"/>
</dbReference>
<comment type="caution">
    <text evidence="3">The sequence shown here is derived from an EMBL/GenBank/DDBJ whole genome shotgun (WGS) entry which is preliminary data.</text>
</comment>
<dbReference type="CDD" id="cd04301">
    <property type="entry name" value="NAT_SF"/>
    <property type="match status" value="1"/>
</dbReference>
<dbReference type="AlphaFoldDB" id="A0A246FPF4"/>
<dbReference type="InterPro" id="IPR000182">
    <property type="entry name" value="GNAT_dom"/>
</dbReference>
<proteinExistence type="predicted"/>
<sequence>MNEVIEIRHLRADDYESFKAAMLRAYPQMGSYWRQESITRLLDLFPEGQLVVTVNGEVVAAALAIIVERAKFSDEHTYQQITGDYTFNTHNPAADTLYGIEVFVDPAFRGRRLARRLYEARKELCERLNLRAITFGARIAGYHEHQSTLSPKEYVQKVKNREIMDPALNFQLANDFHPVRVIRSYLPGDDASGDYALLMEWDNMLYHDRPAQAVASKTQVRLGLVQWQMRLYDGLDDLFQQVEYFVDALAAYRADFALFPELFHGPLMAETNELSEIDAIRKLSQFSPEILRRFTQLAVKYHINIITGSMPELVDGQLMNVGYLCRRNGTTERYEKIHVTPNEAKYWALKGGARLQTFDTDSGRVGVLICYDSEFPELARLLADQGMDILFVPFLTDTQTAYSRVRHCSQARAIENECYVAIAGSVGNLPRVKNMDIQYAQSAVFTPCDFAFPNTGVKSEATPNTEMILVTDVDLSILDKVRQQGSVQNLRNRRHDVYKLSSAELMPKH</sequence>
<dbReference type="Gene3D" id="3.40.630.30">
    <property type="match status" value="1"/>
</dbReference>
<dbReference type="Proteomes" id="UP000197277">
    <property type="component" value="Unassembled WGS sequence"/>
</dbReference>
<dbReference type="Gene3D" id="3.60.110.10">
    <property type="entry name" value="Carbon-nitrogen hydrolase"/>
    <property type="match status" value="1"/>
</dbReference>
<feature type="domain" description="N-acetyltransferase" evidence="2">
    <location>
        <begin position="5"/>
        <end position="204"/>
    </location>
</feature>
<dbReference type="PROSITE" id="PS51186">
    <property type="entry name" value="GNAT"/>
    <property type="match status" value="1"/>
</dbReference>
<dbReference type="OrthoDB" id="9811121at2"/>
<evidence type="ECO:0000313" key="4">
    <source>
        <dbReference type="Proteomes" id="UP000197277"/>
    </source>
</evidence>
<gene>
    <name evidence="3" type="ORF">CDA63_02340</name>
</gene>
<dbReference type="PANTHER" id="PTHR23088">
    <property type="entry name" value="NITRILASE-RELATED"/>
    <property type="match status" value="1"/>
</dbReference>
<reference evidence="3 4" key="1">
    <citation type="submission" date="2017-06" db="EMBL/GenBank/DDBJ databases">
        <title>Hymenobacter amundsenii sp. nov. isolated from regoliths in Antarctica.</title>
        <authorList>
            <person name="Sedlacek I."/>
            <person name="Kralova S."/>
            <person name="Pantucek R."/>
            <person name="Svec P."/>
            <person name="Holochova P."/>
            <person name="Stankova E."/>
            <person name="Vrbovska V."/>
            <person name="Busse H.-J."/>
        </authorList>
    </citation>
    <scope>NUCLEOTIDE SEQUENCE [LARGE SCALE GENOMIC DNA]</scope>
    <source>
        <strain evidence="3 4">CCM 8682</strain>
    </source>
</reference>
<dbReference type="Pfam" id="PF00795">
    <property type="entry name" value="CN_hydrolase"/>
    <property type="match status" value="1"/>
</dbReference>
<dbReference type="CDD" id="cd07574">
    <property type="entry name" value="nitrilase_Rim1_like"/>
    <property type="match status" value="1"/>
</dbReference>
<name>A0A246FPF4_9BACT</name>
<evidence type="ECO:0000313" key="3">
    <source>
        <dbReference type="EMBL" id="OWP64618.1"/>
    </source>
</evidence>
<dbReference type="PROSITE" id="PS50263">
    <property type="entry name" value="CN_HYDROLASE"/>
    <property type="match status" value="1"/>
</dbReference>
<accession>A0A246FPF4</accession>
<dbReference type="InterPro" id="IPR003010">
    <property type="entry name" value="C-N_Hydrolase"/>
</dbReference>
<keyword evidence="3" id="KW-0378">Hydrolase</keyword>
<evidence type="ECO:0000259" key="2">
    <source>
        <dbReference type="PROSITE" id="PS51186"/>
    </source>
</evidence>
<dbReference type="RefSeq" id="WP_088462840.1">
    <property type="nucleotide sequence ID" value="NZ_NIRR01000002.1"/>
</dbReference>
<dbReference type="EMBL" id="NIRR01000002">
    <property type="protein sequence ID" value="OWP64618.1"/>
    <property type="molecule type" value="Genomic_DNA"/>
</dbReference>
<dbReference type="SUPFAM" id="SSF56317">
    <property type="entry name" value="Carbon-nitrogen hydrolase"/>
    <property type="match status" value="1"/>
</dbReference>
<dbReference type="InterPro" id="IPR036526">
    <property type="entry name" value="C-N_Hydrolase_sf"/>
</dbReference>
<dbReference type="GO" id="GO:0016787">
    <property type="term" value="F:hydrolase activity"/>
    <property type="evidence" value="ECO:0007669"/>
    <property type="project" value="UniProtKB-KW"/>
</dbReference>
<dbReference type="Pfam" id="PF00583">
    <property type="entry name" value="Acetyltransf_1"/>
    <property type="match status" value="1"/>
</dbReference>
<dbReference type="SUPFAM" id="SSF55729">
    <property type="entry name" value="Acyl-CoA N-acyltransferases (Nat)"/>
    <property type="match status" value="1"/>
</dbReference>
<dbReference type="InterPro" id="IPR016181">
    <property type="entry name" value="Acyl_CoA_acyltransferase"/>
</dbReference>
<dbReference type="GO" id="GO:0016747">
    <property type="term" value="F:acyltransferase activity, transferring groups other than amino-acyl groups"/>
    <property type="evidence" value="ECO:0007669"/>
    <property type="project" value="InterPro"/>
</dbReference>
<keyword evidence="4" id="KW-1185">Reference proteome</keyword>